<dbReference type="PROSITE" id="PS50158">
    <property type="entry name" value="ZF_CCHC"/>
    <property type="match status" value="3"/>
</dbReference>
<feature type="region of interest" description="Disordered" evidence="7">
    <location>
        <begin position="784"/>
        <end position="848"/>
    </location>
</feature>
<dbReference type="GO" id="GO:0003700">
    <property type="term" value="F:DNA-binding transcription factor activity"/>
    <property type="evidence" value="ECO:0007669"/>
    <property type="project" value="InterPro"/>
</dbReference>
<dbReference type="EMBL" id="HAEE01010617">
    <property type="protein sequence ID" value="SBR30667.1"/>
    <property type="molecule type" value="Transcribed_RNA"/>
</dbReference>
<dbReference type="InterPro" id="IPR054708">
    <property type="entry name" value="MTPAP-like_central"/>
</dbReference>
<feature type="compositionally biased region" description="Basic and acidic residues" evidence="7">
    <location>
        <begin position="800"/>
        <end position="816"/>
    </location>
</feature>
<reference evidence="9" key="1">
    <citation type="submission" date="2016-05" db="EMBL/GenBank/DDBJ databases">
        <authorList>
            <person name="Lavstsen T."/>
            <person name="Jespersen J.S."/>
        </authorList>
    </citation>
    <scope>NUCLEOTIDE SEQUENCE</scope>
    <source>
        <tissue evidence="9">Brain</tissue>
    </source>
</reference>
<accession>A0A1A8JHF7</accession>
<dbReference type="Pfam" id="PF00098">
    <property type="entry name" value="zf-CCHC"/>
    <property type="match status" value="1"/>
</dbReference>
<evidence type="ECO:0000256" key="6">
    <source>
        <dbReference type="PROSITE-ProRule" id="PRU00047"/>
    </source>
</evidence>
<dbReference type="EMBL" id="HAED01022622">
    <property type="protein sequence ID" value="SBR09381.1"/>
    <property type="molecule type" value="Transcribed_RNA"/>
</dbReference>
<sequence length="848" mass="95129">MPAILSKNSDLEFDSVQPCFYPDEDDFYFCGPDSAPPGEDIWKKFELLPTPPLSPSRAALPGEPTTVSPEVDLLGFGLGDPMDWASELLLLPEDDIWGASDDGDLFGSALDTNPDSIIIHDCMWSSFSAREKLERAVTEKLGKAISTATTSGRSTYVKAPEVVSRSSVSECVDPAVVFPFPVNKKSVSTEASGTADAPAAHESAASDSEEEDDDDEEDVVVDTHGRQHLDSFTTEEEDIFLVDEISGEDLLSDEEAPDLDTPGSFEEEEEKEVELQPDRESPGPSKKRPEEENPPKQTRSAFEFTRQAFTRGKSHTVVCSLCKRDGHLKKDCPEDFKKVELEPLPPMTPEFLRVLSSVCGRCYTDFSPDDLEQDVKESILQDLETFVRKQFSGARLRLFGSSKNGFGFRMSDLDICMVLEGRDNLHNLDCTNIIKGLARHLKKHPALRNILPITTAKVPIVKFFHRFTGLEGDISLYNTLGLHNTHLLATYAAIDTRVKVLCYAMKIFAKTCDIGDASRGSLSSYAYTLMVLFFLQQRNPPVIPVLQEIYDGKKKPKVLVDGWNVYFHDDLKALPSVWPEHGKNTETVGELWLGLLRFYTEDFDFKEHVVCVRQHARLTTFNKQWTSKYIVIEDPFDLNHNLGAGLSRKMTNFIMKAFINGRRLFGTPVKMQLPIAPSAMEYFFDTEVLTGGELAPNDRCCRICGKIGHYMKDCPMRKKARHRRDSENVQDSGEESKDPVRPKNEPWRKRDPAETRCCFLCGSASHIKRDCQLNRVPAGFQKGNVKMERFAPPTAAQAKNLREKEKQGLTPQEEKRGRKQQNVILSPQAGSLACRNVARPGHKNSPVE</sequence>
<gene>
    <name evidence="9" type="primary">ZCCHC6</name>
</gene>
<dbReference type="Pfam" id="PF22600">
    <property type="entry name" value="MTPAP-like_central"/>
    <property type="match status" value="1"/>
</dbReference>
<evidence type="ECO:0000259" key="8">
    <source>
        <dbReference type="PROSITE" id="PS50158"/>
    </source>
</evidence>
<feature type="region of interest" description="Disordered" evidence="7">
    <location>
        <begin position="716"/>
        <end position="749"/>
    </location>
</feature>
<dbReference type="Pfam" id="PF01056">
    <property type="entry name" value="Myc_N"/>
    <property type="match status" value="1"/>
</dbReference>
<dbReference type="GO" id="GO:0031123">
    <property type="term" value="P:RNA 3'-end processing"/>
    <property type="evidence" value="ECO:0007669"/>
    <property type="project" value="TreeGrafter"/>
</dbReference>
<dbReference type="FunFam" id="3.30.460.10:FF:000005">
    <property type="entry name" value="terminal uridylyltransferase 4 isoform X1"/>
    <property type="match status" value="1"/>
</dbReference>
<feature type="region of interest" description="Disordered" evidence="7">
    <location>
        <begin position="189"/>
        <end position="299"/>
    </location>
</feature>
<feature type="compositionally biased region" description="Basic and acidic residues" evidence="7">
    <location>
        <begin position="734"/>
        <end position="749"/>
    </location>
</feature>
<dbReference type="InterPro" id="IPR001878">
    <property type="entry name" value="Znf_CCHC"/>
</dbReference>
<dbReference type="GO" id="GO:0050265">
    <property type="term" value="F:RNA uridylyltransferase activity"/>
    <property type="evidence" value="ECO:0007669"/>
    <property type="project" value="TreeGrafter"/>
</dbReference>
<keyword evidence="4" id="KW-0479">Metal-binding</keyword>
<dbReference type="Pfam" id="PF03828">
    <property type="entry name" value="PAP_assoc"/>
    <property type="match status" value="1"/>
</dbReference>
<dbReference type="InterPro" id="IPR002418">
    <property type="entry name" value="Tscrpt_reg_Myc"/>
</dbReference>
<feature type="domain" description="CCHC-type" evidence="8">
    <location>
        <begin position="319"/>
        <end position="334"/>
    </location>
</feature>
<dbReference type="InterPro" id="IPR002058">
    <property type="entry name" value="PAP_assoc"/>
</dbReference>
<feature type="compositionally biased region" description="Acidic residues" evidence="7">
    <location>
        <begin position="233"/>
        <end position="258"/>
    </location>
</feature>
<feature type="domain" description="CCHC-type" evidence="8">
    <location>
        <begin position="758"/>
        <end position="771"/>
    </location>
</feature>
<evidence type="ECO:0000256" key="4">
    <source>
        <dbReference type="ARBA" id="ARBA00022723"/>
    </source>
</evidence>
<dbReference type="SUPFAM" id="SSF81301">
    <property type="entry name" value="Nucleotidyltransferase"/>
    <property type="match status" value="1"/>
</dbReference>
<dbReference type="SUPFAM" id="SSF81631">
    <property type="entry name" value="PAP/OAS1 substrate-binding domain"/>
    <property type="match status" value="1"/>
</dbReference>
<evidence type="ECO:0000256" key="2">
    <source>
        <dbReference type="ARBA" id="ARBA00001946"/>
    </source>
</evidence>
<organism evidence="9">
    <name type="scientific">Nothobranchius kuhntae</name>
    <name type="common">Beira killifish</name>
    <dbReference type="NCBI Taxonomy" id="321403"/>
    <lineage>
        <taxon>Eukaryota</taxon>
        <taxon>Metazoa</taxon>
        <taxon>Chordata</taxon>
        <taxon>Craniata</taxon>
        <taxon>Vertebrata</taxon>
        <taxon>Euteleostomi</taxon>
        <taxon>Actinopterygii</taxon>
        <taxon>Neopterygii</taxon>
        <taxon>Teleostei</taxon>
        <taxon>Neoteleostei</taxon>
        <taxon>Acanthomorphata</taxon>
        <taxon>Ovalentaria</taxon>
        <taxon>Atherinomorphae</taxon>
        <taxon>Cyprinodontiformes</taxon>
        <taxon>Nothobranchiidae</taxon>
        <taxon>Nothobranchius</taxon>
    </lineage>
</organism>
<dbReference type="PANTHER" id="PTHR12271:SF34">
    <property type="entry name" value="TERMINAL URIDYLYLTRANSFERASE 7"/>
    <property type="match status" value="1"/>
</dbReference>
<dbReference type="FunFam" id="1.10.1410.10:FF:000002">
    <property type="entry name" value="terminal uridylyltransferase 4 isoform X1"/>
    <property type="match status" value="1"/>
</dbReference>
<dbReference type="PANTHER" id="PTHR12271">
    <property type="entry name" value="POLY A POLYMERASE CID PAP -RELATED"/>
    <property type="match status" value="1"/>
</dbReference>
<dbReference type="AlphaFoldDB" id="A0A1A8JHF7"/>
<dbReference type="Gene3D" id="3.30.460.10">
    <property type="entry name" value="Beta Polymerase, domain 2"/>
    <property type="match status" value="1"/>
</dbReference>
<evidence type="ECO:0000256" key="3">
    <source>
        <dbReference type="ARBA" id="ARBA00022679"/>
    </source>
</evidence>
<keyword evidence="3" id="KW-0808">Transferase</keyword>
<feature type="compositionally biased region" description="Low complexity" evidence="7">
    <location>
        <begin position="195"/>
        <end position="206"/>
    </location>
</feature>
<dbReference type="SUPFAM" id="SSF57756">
    <property type="entry name" value="Retrovirus zinc finger-like domains"/>
    <property type="match status" value="2"/>
</dbReference>
<dbReference type="SMART" id="SM00343">
    <property type="entry name" value="ZnF_C2HC"/>
    <property type="match status" value="3"/>
</dbReference>
<feature type="compositionally biased region" description="Acidic residues" evidence="7">
    <location>
        <begin position="207"/>
        <end position="220"/>
    </location>
</feature>
<dbReference type="Gene3D" id="1.10.1410.10">
    <property type="match status" value="1"/>
</dbReference>
<keyword evidence="5" id="KW-0460">Magnesium</keyword>
<feature type="compositionally biased region" description="Basic and acidic residues" evidence="7">
    <location>
        <begin position="273"/>
        <end position="294"/>
    </location>
</feature>
<feature type="compositionally biased region" description="Polar residues" evidence="7">
    <location>
        <begin position="820"/>
        <end position="829"/>
    </location>
</feature>
<dbReference type="CDD" id="cd05402">
    <property type="entry name" value="NT_PAP_TUTase"/>
    <property type="match status" value="1"/>
</dbReference>
<comment type="cofactor">
    <cofactor evidence="1">
        <name>Mn(2+)</name>
        <dbReference type="ChEBI" id="CHEBI:29035"/>
    </cofactor>
</comment>
<evidence type="ECO:0000256" key="1">
    <source>
        <dbReference type="ARBA" id="ARBA00001936"/>
    </source>
</evidence>
<dbReference type="Gene3D" id="4.10.60.10">
    <property type="entry name" value="Zinc finger, CCHC-type"/>
    <property type="match status" value="1"/>
</dbReference>
<protein>
    <submittedName>
        <fullName evidence="9">Zinc finger, CCHC domain containing 6</fullName>
    </submittedName>
</protein>
<evidence type="ECO:0000256" key="7">
    <source>
        <dbReference type="SAM" id="MobiDB-lite"/>
    </source>
</evidence>
<dbReference type="GO" id="GO:0003676">
    <property type="term" value="F:nucleic acid binding"/>
    <property type="evidence" value="ECO:0007669"/>
    <property type="project" value="InterPro"/>
</dbReference>
<dbReference type="InterPro" id="IPR012682">
    <property type="entry name" value="Tscrpt_reg_Myc_N"/>
</dbReference>
<dbReference type="InterPro" id="IPR043519">
    <property type="entry name" value="NT_sf"/>
</dbReference>
<dbReference type="PRINTS" id="PR00044">
    <property type="entry name" value="LEUZIPPRMYC"/>
</dbReference>
<proteinExistence type="predicted"/>
<name>A0A1A8JHF7_NOTKU</name>
<dbReference type="GO" id="GO:0008270">
    <property type="term" value="F:zinc ion binding"/>
    <property type="evidence" value="ECO:0007669"/>
    <property type="project" value="UniProtKB-KW"/>
</dbReference>
<keyword evidence="6" id="KW-0863">Zinc-finger</keyword>
<reference evidence="9" key="2">
    <citation type="submission" date="2016-06" db="EMBL/GenBank/DDBJ databases">
        <title>The genome of a short-lived fish provides insights into sex chromosome evolution and the genetic control of aging.</title>
        <authorList>
            <person name="Reichwald K."/>
            <person name="Felder M."/>
            <person name="Petzold A."/>
            <person name="Koch P."/>
            <person name="Groth M."/>
            <person name="Platzer M."/>
        </authorList>
    </citation>
    <scope>NUCLEOTIDE SEQUENCE</scope>
    <source>
        <tissue evidence="9">Brain</tissue>
    </source>
</reference>
<feature type="domain" description="CCHC-type" evidence="8">
    <location>
        <begin position="701"/>
        <end position="715"/>
    </location>
</feature>
<keyword evidence="6" id="KW-0862">Zinc</keyword>
<evidence type="ECO:0000313" key="9">
    <source>
        <dbReference type="EMBL" id="SBR09381.1"/>
    </source>
</evidence>
<comment type="cofactor">
    <cofactor evidence="2">
        <name>Mg(2+)</name>
        <dbReference type="ChEBI" id="CHEBI:18420"/>
    </cofactor>
</comment>
<dbReference type="InterPro" id="IPR036875">
    <property type="entry name" value="Znf_CCHC_sf"/>
</dbReference>
<evidence type="ECO:0000256" key="5">
    <source>
        <dbReference type="ARBA" id="ARBA00022842"/>
    </source>
</evidence>